<dbReference type="EMBL" id="RSCE01000014">
    <property type="protein sequence ID" value="RSH77939.1"/>
    <property type="molecule type" value="Genomic_DNA"/>
</dbReference>
<keyword evidence="14" id="KW-1185">Reference proteome</keyword>
<evidence type="ECO:0000256" key="11">
    <source>
        <dbReference type="SAM" id="MobiDB-lite"/>
    </source>
</evidence>
<dbReference type="InterPro" id="IPR050311">
    <property type="entry name" value="ORC1/CDC6"/>
</dbReference>
<evidence type="ECO:0000256" key="9">
    <source>
        <dbReference type="ARBA" id="ARBA00023242"/>
    </source>
</evidence>
<dbReference type="STRING" id="105984.A0A427XGB1"/>
<gene>
    <name evidence="13" type="primary">ORC1</name>
    <name evidence="13" type="ORF">EHS24_003012</name>
</gene>
<feature type="domain" description="BAH" evidence="12">
    <location>
        <begin position="98"/>
        <end position="252"/>
    </location>
</feature>
<protein>
    <recommendedName>
        <fullName evidence="10">Origin recognition complex subunit 1</fullName>
    </recommendedName>
</protein>
<feature type="region of interest" description="Disordered" evidence="11">
    <location>
        <begin position="264"/>
        <end position="374"/>
    </location>
</feature>
<reference evidence="13 14" key="1">
    <citation type="submission" date="2018-11" db="EMBL/GenBank/DDBJ databases">
        <title>Genome sequence of Apiotrichum porosum DSM 27194.</title>
        <authorList>
            <person name="Aliyu H."/>
            <person name="Gorte O."/>
            <person name="Ochsenreither K."/>
        </authorList>
    </citation>
    <scope>NUCLEOTIDE SEQUENCE [LARGE SCALE GENOMIC DNA]</scope>
    <source>
        <strain evidence="13 14">DSM 27194</strain>
    </source>
</reference>
<dbReference type="RefSeq" id="XP_028473086.1">
    <property type="nucleotide sequence ID" value="XM_028618719.1"/>
</dbReference>
<organism evidence="13 14">
    <name type="scientific">Apiotrichum porosum</name>
    <dbReference type="NCBI Taxonomy" id="105984"/>
    <lineage>
        <taxon>Eukaryota</taxon>
        <taxon>Fungi</taxon>
        <taxon>Dikarya</taxon>
        <taxon>Basidiomycota</taxon>
        <taxon>Agaricomycotina</taxon>
        <taxon>Tremellomycetes</taxon>
        <taxon>Trichosporonales</taxon>
        <taxon>Trichosporonaceae</taxon>
        <taxon>Apiotrichum</taxon>
    </lineage>
</organism>
<evidence type="ECO:0000256" key="8">
    <source>
        <dbReference type="ARBA" id="ARBA00023125"/>
    </source>
</evidence>
<dbReference type="Gene3D" id="3.40.50.300">
    <property type="entry name" value="P-loop containing nucleotide triphosphate hydrolases"/>
    <property type="match status" value="1"/>
</dbReference>
<dbReference type="FunFam" id="3.40.50.300:FF:000199">
    <property type="entry name" value="Origin recognition complex subunit 1"/>
    <property type="match status" value="1"/>
</dbReference>
<evidence type="ECO:0000256" key="2">
    <source>
        <dbReference type="ARBA" id="ARBA00008398"/>
    </source>
</evidence>
<keyword evidence="6 10" id="KW-0067">ATP-binding</keyword>
<evidence type="ECO:0000259" key="12">
    <source>
        <dbReference type="PROSITE" id="PS51038"/>
    </source>
</evidence>
<proteinExistence type="inferred from homology"/>
<evidence type="ECO:0000256" key="7">
    <source>
        <dbReference type="ARBA" id="ARBA00022842"/>
    </source>
</evidence>
<feature type="compositionally biased region" description="Acidic residues" evidence="11">
    <location>
        <begin position="274"/>
        <end position="321"/>
    </location>
</feature>
<dbReference type="InterPro" id="IPR001025">
    <property type="entry name" value="BAH_dom"/>
</dbReference>
<dbReference type="OrthoDB" id="1926878at2759"/>
<keyword evidence="8 10" id="KW-0238">DNA-binding</keyword>
<comment type="subcellular location">
    <subcellularLocation>
        <location evidence="1 10">Nucleus</location>
    </subcellularLocation>
</comment>
<evidence type="ECO:0000313" key="13">
    <source>
        <dbReference type="EMBL" id="RSH77939.1"/>
    </source>
</evidence>
<dbReference type="GO" id="GO:0006270">
    <property type="term" value="P:DNA replication initiation"/>
    <property type="evidence" value="ECO:0007669"/>
    <property type="project" value="TreeGrafter"/>
</dbReference>
<sequence length="793" mass="86424">MAVTPRRSTRGQVFTPVSTPSVSVVGGGGGPNVNIRYSWTSSAKNIASSSNDKRVYYNSFARIKSANAPGTPFSLSGSVTPLGALTPKKKKVKPDEEARFALGDGVVVTVEGGSDGIGMLTALWDEPVERDEDASESGGESGHGDDEVPAMRKMAQVHWFLRRQDLPGVMRNLKLEDNEVLLAASPNRPVTTDLPLELLVKTIPIYSKAVFREQFPEEERKTKWKGWAVPLDNVFWCSRAYDKGARGGRVWKIDVDAWKGRGRAGEGWIVPTEPDMDDSEAPDSDDEGSGSEAEVSEGEDEDASSGEDEGEDEDKEEEEQVEATPRKRGRPKGSKNKPKVPGQQPPPRKRQKKGKADKADATHRRRRQPHVKASASHLPGIVKIEDLPADPYERALRLLHVGATPESLPCREEEFVDVLARVEEGVESGGGGCLYIAGVPGTGKTATVHAVVKELKRKAEDGEIAPFSYVEINGLKIPSPQHAYSVLWETISGQSGTSAKTALRGLEAHFGRKTTAGGVHGVRGPRGHTFVVLMDELDQLLTAKQDVVYNFFNWPTMRDSQLFVIAIANRMDLPQHLAAKIKSRLGLQTLLFQPYDRANLIEIVQSRLVAHPLSTADHKVLLPDAIALAATKMAGTNGDARRVLDACRRAVEVGLTHTPPRAVTARDMVAVLNAMSSSPVAMFIRQCSPQQKMLLAALVRCVRREGLPEIAWRAVRADHDALTRSLLESNDLLSDAELNLVRSSLLATHALTAAPDVYKAPDERRLALGMEIGEVGRVLMNEGEEWCRALAGT</sequence>
<accession>A0A427XGB1</accession>
<dbReference type="SMART" id="SM00382">
    <property type="entry name" value="AAA"/>
    <property type="match status" value="1"/>
</dbReference>
<dbReference type="GO" id="GO:0003682">
    <property type="term" value="F:chromatin binding"/>
    <property type="evidence" value="ECO:0007669"/>
    <property type="project" value="InterPro"/>
</dbReference>
<dbReference type="GO" id="GO:0046872">
    <property type="term" value="F:metal ion binding"/>
    <property type="evidence" value="ECO:0007669"/>
    <property type="project" value="UniProtKB-KW"/>
</dbReference>
<dbReference type="GeneID" id="39587555"/>
<comment type="function">
    <text evidence="10">Component of the origin recognition complex (ORC) that binds origins of replication. DNA-binding is ATP-dependent, however specific DNA sequences that define origins of replication have not been identified so far. ORC is required to assemble the pre-replication complex necessary to initiate DNA replication.</text>
</comment>
<dbReference type="GO" id="GO:0005664">
    <property type="term" value="C:nuclear origin of replication recognition complex"/>
    <property type="evidence" value="ECO:0007669"/>
    <property type="project" value="TreeGrafter"/>
</dbReference>
<keyword evidence="3 10" id="KW-0235">DNA replication</keyword>
<dbReference type="GO" id="GO:0003688">
    <property type="term" value="F:DNA replication origin binding"/>
    <property type="evidence" value="ECO:0007669"/>
    <property type="project" value="TreeGrafter"/>
</dbReference>
<dbReference type="PANTHER" id="PTHR10763:SF23">
    <property type="entry name" value="ORIGIN RECOGNITION COMPLEX SUBUNIT 1"/>
    <property type="match status" value="1"/>
</dbReference>
<evidence type="ECO:0000256" key="3">
    <source>
        <dbReference type="ARBA" id="ARBA00022705"/>
    </source>
</evidence>
<dbReference type="Proteomes" id="UP000279236">
    <property type="component" value="Unassembled WGS sequence"/>
</dbReference>
<dbReference type="InterPro" id="IPR003959">
    <property type="entry name" value="ATPase_AAA_core"/>
</dbReference>
<evidence type="ECO:0000256" key="1">
    <source>
        <dbReference type="ARBA" id="ARBA00004123"/>
    </source>
</evidence>
<name>A0A427XGB1_9TREE</name>
<evidence type="ECO:0000256" key="4">
    <source>
        <dbReference type="ARBA" id="ARBA00022723"/>
    </source>
</evidence>
<dbReference type="GO" id="GO:0033314">
    <property type="term" value="P:mitotic DNA replication checkpoint signaling"/>
    <property type="evidence" value="ECO:0007669"/>
    <property type="project" value="TreeGrafter"/>
</dbReference>
<evidence type="ECO:0000256" key="5">
    <source>
        <dbReference type="ARBA" id="ARBA00022741"/>
    </source>
</evidence>
<dbReference type="AlphaFoldDB" id="A0A427XGB1"/>
<feature type="compositionally biased region" description="Basic residues" evidence="11">
    <location>
        <begin position="326"/>
        <end position="338"/>
    </location>
</feature>
<dbReference type="SUPFAM" id="SSF52540">
    <property type="entry name" value="P-loop containing nucleoside triphosphate hydrolases"/>
    <property type="match status" value="1"/>
</dbReference>
<evidence type="ECO:0000256" key="6">
    <source>
        <dbReference type="ARBA" id="ARBA00022840"/>
    </source>
</evidence>
<dbReference type="PANTHER" id="PTHR10763">
    <property type="entry name" value="CELL DIVISION CONTROL PROTEIN 6-RELATED"/>
    <property type="match status" value="1"/>
</dbReference>
<keyword evidence="5 10" id="KW-0547">Nucleotide-binding</keyword>
<dbReference type="InterPro" id="IPR054425">
    <property type="entry name" value="Cdc6_ORC1-like_ATPase_lid"/>
</dbReference>
<keyword evidence="4" id="KW-0479">Metal-binding</keyword>
<dbReference type="Pfam" id="PF22606">
    <property type="entry name" value="Cdc6-ORC-like_ATPase_lid"/>
    <property type="match status" value="1"/>
</dbReference>
<dbReference type="Gene3D" id="1.10.8.60">
    <property type="match status" value="1"/>
</dbReference>
<dbReference type="GO" id="GO:0005524">
    <property type="term" value="F:ATP binding"/>
    <property type="evidence" value="ECO:0007669"/>
    <property type="project" value="UniProtKB-KW"/>
</dbReference>
<dbReference type="InterPro" id="IPR027417">
    <property type="entry name" value="P-loop_NTPase"/>
</dbReference>
<keyword evidence="7" id="KW-0460">Magnesium</keyword>
<feature type="region of interest" description="Disordered" evidence="11">
    <location>
        <begin position="129"/>
        <end position="148"/>
    </location>
</feature>
<comment type="caution">
    <text evidence="13">The sequence shown here is derived from an EMBL/GenBank/DDBJ whole genome shotgun (WGS) entry which is preliminary data.</text>
</comment>
<evidence type="ECO:0000256" key="10">
    <source>
        <dbReference type="RuleBase" id="RU365058"/>
    </source>
</evidence>
<dbReference type="CDD" id="cd00009">
    <property type="entry name" value="AAA"/>
    <property type="match status" value="1"/>
</dbReference>
<evidence type="ECO:0000313" key="14">
    <source>
        <dbReference type="Proteomes" id="UP000279236"/>
    </source>
</evidence>
<dbReference type="Pfam" id="PF00004">
    <property type="entry name" value="AAA"/>
    <property type="match status" value="1"/>
</dbReference>
<comment type="subunit">
    <text evidence="10">ORC is composed of six subunits.</text>
</comment>
<dbReference type="GO" id="GO:0016887">
    <property type="term" value="F:ATP hydrolysis activity"/>
    <property type="evidence" value="ECO:0007669"/>
    <property type="project" value="InterPro"/>
</dbReference>
<dbReference type="InterPro" id="IPR003593">
    <property type="entry name" value="AAA+_ATPase"/>
</dbReference>
<keyword evidence="9 10" id="KW-0539">Nucleus</keyword>
<dbReference type="PROSITE" id="PS51038">
    <property type="entry name" value="BAH"/>
    <property type="match status" value="1"/>
</dbReference>
<comment type="similarity">
    <text evidence="2 10">Belongs to the ORC1 family.</text>
</comment>